<name>G7LG63_MEDTR</name>
<reference evidence="1 3" key="1">
    <citation type="journal article" date="2011" name="Nature">
        <title>The Medicago genome provides insight into the evolution of rhizobial symbioses.</title>
        <authorList>
            <person name="Young N.D."/>
            <person name="Debelle F."/>
            <person name="Oldroyd G.E."/>
            <person name="Geurts R."/>
            <person name="Cannon S.B."/>
            <person name="Udvardi M.K."/>
            <person name="Benedito V.A."/>
            <person name="Mayer K.F."/>
            <person name="Gouzy J."/>
            <person name="Schoof H."/>
            <person name="Van de Peer Y."/>
            <person name="Proost S."/>
            <person name="Cook D.R."/>
            <person name="Meyers B.C."/>
            <person name="Spannagl M."/>
            <person name="Cheung F."/>
            <person name="De Mita S."/>
            <person name="Krishnakumar V."/>
            <person name="Gundlach H."/>
            <person name="Zhou S."/>
            <person name="Mudge J."/>
            <person name="Bharti A.K."/>
            <person name="Murray J.D."/>
            <person name="Naoumkina M.A."/>
            <person name="Rosen B."/>
            <person name="Silverstein K.A."/>
            <person name="Tang H."/>
            <person name="Rombauts S."/>
            <person name="Zhao P.X."/>
            <person name="Zhou P."/>
            <person name="Barbe V."/>
            <person name="Bardou P."/>
            <person name="Bechner M."/>
            <person name="Bellec A."/>
            <person name="Berger A."/>
            <person name="Berges H."/>
            <person name="Bidwell S."/>
            <person name="Bisseling T."/>
            <person name="Choisne N."/>
            <person name="Couloux A."/>
            <person name="Denny R."/>
            <person name="Deshpande S."/>
            <person name="Dai X."/>
            <person name="Doyle J.J."/>
            <person name="Dudez A.M."/>
            <person name="Farmer A.D."/>
            <person name="Fouteau S."/>
            <person name="Franken C."/>
            <person name="Gibelin C."/>
            <person name="Gish J."/>
            <person name="Goldstein S."/>
            <person name="Gonzalez A.J."/>
            <person name="Green P.J."/>
            <person name="Hallab A."/>
            <person name="Hartog M."/>
            <person name="Hua A."/>
            <person name="Humphray S.J."/>
            <person name="Jeong D.H."/>
            <person name="Jing Y."/>
            <person name="Jocker A."/>
            <person name="Kenton S.M."/>
            <person name="Kim D.J."/>
            <person name="Klee K."/>
            <person name="Lai H."/>
            <person name="Lang C."/>
            <person name="Lin S."/>
            <person name="Macmil S.L."/>
            <person name="Magdelenat G."/>
            <person name="Matthews L."/>
            <person name="McCorrison J."/>
            <person name="Monaghan E.L."/>
            <person name="Mun J.H."/>
            <person name="Najar F.Z."/>
            <person name="Nicholson C."/>
            <person name="Noirot C."/>
            <person name="O'Bleness M."/>
            <person name="Paule C.R."/>
            <person name="Poulain J."/>
            <person name="Prion F."/>
            <person name="Qin B."/>
            <person name="Qu C."/>
            <person name="Retzel E.F."/>
            <person name="Riddle C."/>
            <person name="Sallet E."/>
            <person name="Samain S."/>
            <person name="Samson N."/>
            <person name="Sanders I."/>
            <person name="Saurat O."/>
            <person name="Scarpelli C."/>
            <person name="Schiex T."/>
            <person name="Segurens B."/>
            <person name="Severin A.J."/>
            <person name="Sherrier D.J."/>
            <person name="Shi R."/>
            <person name="Sims S."/>
            <person name="Singer S.R."/>
            <person name="Sinharoy S."/>
            <person name="Sterck L."/>
            <person name="Viollet A."/>
            <person name="Wang B.B."/>
            <person name="Wang K."/>
            <person name="Wang M."/>
            <person name="Wang X."/>
            <person name="Warfsmann J."/>
            <person name="Weissenbach J."/>
            <person name="White D.D."/>
            <person name="White J.D."/>
            <person name="Wiley G.B."/>
            <person name="Wincker P."/>
            <person name="Xing Y."/>
            <person name="Yang L."/>
            <person name="Yao Z."/>
            <person name="Ying F."/>
            <person name="Zhai J."/>
            <person name="Zhou L."/>
            <person name="Zuber A."/>
            <person name="Denarie J."/>
            <person name="Dixon R.A."/>
            <person name="May G.D."/>
            <person name="Schwartz D.C."/>
            <person name="Rogers J."/>
            <person name="Quetier F."/>
            <person name="Town C.D."/>
            <person name="Roe B.A."/>
        </authorList>
    </citation>
    <scope>NUCLEOTIDE SEQUENCE [LARGE SCALE GENOMIC DNA]</scope>
    <source>
        <strain evidence="1">A17</strain>
        <strain evidence="2 3">cv. Jemalong A17</strain>
    </source>
</reference>
<proteinExistence type="predicted"/>
<reference evidence="2" key="3">
    <citation type="submission" date="2015-04" db="UniProtKB">
        <authorList>
            <consortium name="EnsemblPlants"/>
        </authorList>
    </citation>
    <scope>IDENTIFICATION</scope>
    <source>
        <strain evidence="2">cv. Jemalong A17</strain>
    </source>
</reference>
<sequence length="52" mass="5743">MGISTPWRKIGSLYRIEEDFIVSKLSSIGGSIAHPHQFLEKQVGSGHISALY</sequence>
<dbReference type="Proteomes" id="UP000002051">
    <property type="component" value="Chromosome 8"/>
</dbReference>
<evidence type="ECO:0000313" key="3">
    <source>
        <dbReference type="Proteomes" id="UP000002051"/>
    </source>
</evidence>
<gene>
    <name evidence="1" type="ordered locus">MTR_8g065620</name>
</gene>
<dbReference type="AlphaFoldDB" id="G7LG63"/>
<evidence type="ECO:0000313" key="2">
    <source>
        <dbReference type="EnsemblPlants" id="AET03177"/>
    </source>
</evidence>
<dbReference type="HOGENOM" id="CLU_3090330_0_0_1"/>
<protein>
    <submittedName>
        <fullName evidence="1 2">Uncharacterized protein</fullName>
    </submittedName>
</protein>
<dbReference type="PaxDb" id="3880-AET03177"/>
<accession>G7LG63</accession>
<dbReference type="EnsemblPlants" id="AET03177">
    <property type="protein sequence ID" value="AET03177"/>
    <property type="gene ID" value="MTR_8g065620"/>
</dbReference>
<dbReference type="EMBL" id="CM001224">
    <property type="protein sequence ID" value="AET03177.1"/>
    <property type="molecule type" value="Genomic_DNA"/>
</dbReference>
<reference evidence="1 3" key="2">
    <citation type="journal article" date="2014" name="BMC Genomics">
        <title>An improved genome release (version Mt4.0) for the model legume Medicago truncatula.</title>
        <authorList>
            <person name="Tang H."/>
            <person name="Krishnakumar V."/>
            <person name="Bidwell S."/>
            <person name="Rosen B."/>
            <person name="Chan A."/>
            <person name="Zhou S."/>
            <person name="Gentzbittel L."/>
            <person name="Childs K.L."/>
            <person name="Yandell M."/>
            <person name="Gundlach H."/>
            <person name="Mayer K.F."/>
            <person name="Schwartz D.C."/>
            <person name="Town C.D."/>
        </authorList>
    </citation>
    <scope>GENOME REANNOTATION</scope>
    <source>
        <strain evidence="2 3">cv. Jemalong A17</strain>
    </source>
</reference>
<organism evidence="1 3">
    <name type="scientific">Medicago truncatula</name>
    <name type="common">Barrel medic</name>
    <name type="synonym">Medicago tribuloides</name>
    <dbReference type="NCBI Taxonomy" id="3880"/>
    <lineage>
        <taxon>Eukaryota</taxon>
        <taxon>Viridiplantae</taxon>
        <taxon>Streptophyta</taxon>
        <taxon>Embryophyta</taxon>
        <taxon>Tracheophyta</taxon>
        <taxon>Spermatophyta</taxon>
        <taxon>Magnoliopsida</taxon>
        <taxon>eudicotyledons</taxon>
        <taxon>Gunneridae</taxon>
        <taxon>Pentapetalae</taxon>
        <taxon>rosids</taxon>
        <taxon>fabids</taxon>
        <taxon>Fabales</taxon>
        <taxon>Fabaceae</taxon>
        <taxon>Papilionoideae</taxon>
        <taxon>50 kb inversion clade</taxon>
        <taxon>NPAAA clade</taxon>
        <taxon>Hologalegina</taxon>
        <taxon>IRL clade</taxon>
        <taxon>Trifolieae</taxon>
        <taxon>Medicago</taxon>
    </lineage>
</organism>
<evidence type="ECO:0000313" key="1">
    <source>
        <dbReference type="EMBL" id="AET03177.1"/>
    </source>
</evidence>
<keyword evidence="3" id="KW-1185">Reference proteome</keyword>